<keyword evidence="1" id="KW-1133">Transmembrane helix</keyword>
<dbReference type="EMBL" id="JAAMPI010001968">
    <property type="protein sequence ID" value="KAF4620238.1"/>
    <property type="molecule type" value="Genomic_DNA"/>
</dbReference>
<organism evidence="2 3">
    <name type="scientific">Cudoniella acicularis</name>
    <dbReference type="NCBI Taxonomy" id="354080"/>
    <lineage>
        <taxon>Eukaryota</taxon>
        <taxon>Fungi</taxon>
        <taxon>Dikarya</taxon>
        <taxon>Ascomycota</taxon>
        <taxon>Pezizomycotina</taxon>
        <taxon>Leotiomycetes</taxon>
        <taxon>Helotiales</taxon>
        <taxon>Tricladiaceae</taxon>
        <taxon>Cudoniella</taxon>
    </lineage>
</organism>
<accession>A0A8H4R0N5</accession>
<keyword evidence="1" id="KW-0472">Membrane</keyword>
<name>A0A8H4R0N5_9HELO</name>
<evidence type="ECO:0000256" key="1">
    <source>
        <dbReference type="SAM" id="Phobius"/>
    </source>
</evidence>
<dbReference type="Proteomes" id="UP000566819">
    <property type="component" value="Unassembled WGS sequence"/>
</dbReference>
<evidence type="ECO:0000313" key="2">
    <source>
        <dbReference type="EMBL" id="KAF4620238.1"/>
    </source>
</evidence>
<dbReference type="AlphaFoldDB" id="A0A8H4R0N5"/>
<dbReference type="OrthoDB" id="5342924at2759"/>
<reference evidence="2 3" key="1">
    <citation type="submission" date="2020-03" db="EMBL/GenBank/DDBJ databases">
        <title>Draft Genome Sequence of Cudoniella acicularis.</title>
        <authorList>
            <person name="Buettner E."/>
            <person name="Kellner H."/>
        </authorList>
    </citation>
    <scope>NUCLEOTIDE SEQUENCE [LARGE SCALE GENOMIC DNA]</scope>
    <source>
        <strain evidence="2 3">DSM 108380</strain>
    </source>
</reference>
<feature type="transmembrane region" description="Helical" evidence="1">
    <location>
        <begin position="128"/>
        <end position="148"/>
    </location>
</feature>
<sequence length="225" mass="24561">MTSLLSLPIQHFPDPNNITLNQFQVPNKTSDGLNGAIEETIATILGIIITDAIARTSYWDPAPYLQTKVNGTSSTIVPLEDFLGLRDTFSVNTTLINNDSFALTYDVDRYGYAYGLISSASIAALSCLLFYSALVVIHVVCMISLALLGRYHRATVWGDVHGLIALAMNSAPTDKLYGTSAGVDDRAIWALTVRAREVGDEHLELVFHDDNRFEGAAIDVGKKYC</sequence>
<proteinExistence type="predicted"/>
<gene>
    <name evidence="2" type="ORF">G7Y89_g14582</name>
</gene>
<evidence type="ECO:0000313" key="3">
    <source>
        <dbReference type="Proteomes" id="UP000566819"/>
    </source>
</evidence>
<protein>
    <submittedName>
        <fullName evidence="2">Uncharacterized protein</fullName>
    </submittedName>
</protein>
<keyword evidence="3" id="KW-1185">Reference proteome</keyword>
<comment type="caution">
    <text evidence="2">The sequence shown here is derived from an EMBL/GenBank/DDBJ whole genome shotgun (WGS) entry which is preliminary data.</text>
</comment>
<keyword evidence="1" id="KW-0812">Transmembrane</keyword>